<dbReference type="OrthoDB" id="1658288at2759"/>
<name>A0A2I2FK64_ASPCN</name>
<dbReference type="PANTHER" id="PTHR46082">
    <property type="entry name" value="ATP/GTP-BINDING PROTEIN-RELATED"/>
    <property type="match status" value="1"/>
</dbReference>
<accession>A0A2I2FK64</accession>
<proteinExistence type="predicted"/>
<dbReference type="Proteomes" id="UP000234585">
    <property type="component" value="Unassembled WGS sequence"/>
</dbReference>
<dbReference type="SUPFAM" id="SSF53167">
    <property type="entry name" value="Purine and uridine phosphorylases"/>
    <property type="match status" value="1"/>
</dbReference>
<gene>
    <name evidence="3" type="ORF">BDW47DRAFT_74413</name>
</gene>
<feature type="compositionally biased region" description="Acidic residues" evidence="1">
    <location>
        <begin position="1315"/>
        <end position="1324"/>
    </location>
</feature>
<dbReference type="RefSeq" id="XP_024675022.1">
    <property type="nucleotide sequence ID" value="XM_024819737.1"/>
</dbReference>
<protein>
    <recommendedName>
        <fullName evidence="2">Nucleoside phosphorylase domain-containing protein</fullName>
    </recommendedName>
</protein>
<reference evidence="3 4" key="1">
    <citation type="submission" date="2017-12" db="EMBL/GenBank/DDBJ databases">
        <authorList>
            <consortium name="DOE Joint Genome Institute"/>
            <person name="Haridas S."/>
            <person name="Kjaerbolling I."/>
            <person name="Vesth T.C."/>
            <person name="Frisvad J.C."/>
            <person name="Nybo J.L."/>
            <person name="Theobald S."/>
            <person name="Kuo A."/>
            <person name="Bowyer P."/>
            <person name="Matsuda Y."/>
            <person name="Mondo S."/>
            <person name="Lyhne E.K."/>
            <person name="Kogle M.E."/>
            <person name="Clum A."/>
            <person name="Lipzen A."/>
            <person name="Salamov A."/>
            <person name="Ngan C.Y."/>
            <person name="Daum C."/>
            <person name="Chiniquy J."/>
            <person name="Barry K."/>
            <person name="LaButti K."/>
            <person name="Simmons B.A."/>
            <person name="Magnuson J.K."/>
            <person name="Mortensen U.H."/>
            <person name="Larsen T.O."/>
            <person name="Grigoriev I.V."/>
            <person name="Baker S.E."/>
            <person name="Andersen M.R."/>
            <person name="Nordberg H.P."/>
            <person name="Cantor M.N."/>
            <person name="Hua S.X."/>
        </authorList>
    </citation>
    <scope>NUCLEOTIDE SEQUENCE [LARGE SCALE GENOMIC DNA]</scope>
    <source>
        <strain evidence="3 4">CBS 102.13</strain>
    </source>
</reference>
<dbReference type="EMBL" id="KZ559122">
    <property type="protein sequence ID" value="PLB41010.1"/>
    <property type="molecule type" value="Genomic_DNA"/>
</dbReference>
<dbReference type="Pfam" id="PF01048">
    <property type="entry name" value="PNP_UDP_1"/>
    <property type="match status" value="1"/>
</dbReference>
<dbReference type="Gene3D" id="3.40.50.1580">
    <property type="entry name" value="Nucleoside phosphorylase domain"/>
    <property type="match status" value="1"/>
</dbReference>
<dbReference type="GO" id="GO:0009116">
    <property type="term" value="P:nucleoside metabolic process"/>
    <property type="evidence" value="ECO:0007669"/>
    <property type="project" value="InterPro"/>
</dbReference>
<sequence length="1702" mass="190738">MLKPPADRPNRDITDSHNLSTLDVDNSWVPVNRLGRLCSNMVKGLNFEMMVTAPHRRSRINGTHTITRTLHYQNHQLPSLTSLGNVKRWQPLFPFLKSALEDSKKALTPEVLLIESDLALTNVLSPSISSSNIELKLDLNFPVSGERLTCRTIFYQNGYKTFETKNSLPQQLSTEVKLPFESTWWAKYIAGVAGRNQKLYLSGAQHALGEVLIDNLSAAQEIRATPDSHRYTSTSSVGDADNNGVIAILLWRFKQIQSEEPGTTTWRKVYCLSEGSKIKVLEHLPSIQGFEIPDYCPIPMLIHGPQWGLSPSAPRSHLTHIAEPDLNESGIFRHPTSYETVTDSGYASTSANRTEFKPEHNSESRCFSHEKCSTSLIDAPALALSDGTAILCNMDERDDVESIYSDTSSASNVTKGYIDELANDLVHVVEPYKENGDVLRPVFEALPELLRAFALTLGHPSSDRVQRDMMVFIHRHRIKIAAIIEDRISEMDPDSRERQVQDNMTLDDKMHFWQQKDEPFEHLLSPDLQDETEQDNDDIVPIIQEEEDNLPGLAIYRNIIHNSPTYTCLLDNIRRQCMFAPAEPDIIGKIRRSILSSLPTSPRISRQKPAEIFDVSFRISWDPRGFLIEQEYMESLEEAIEKVITLTGSTESVQALTCGDYMRQTWPSTGKDVLKLLKVLVSGETRGSTVLPGDTRLCFSRHPSRSQSTSFDIWVDARGIAPVIAEIGEQLAWLASALRSSRSQGKIAYSRPFVGGMQLGHVTYEGTPRVAYTCEIDVEVREGVVGTESVNGECWLNLFAMPLVVEGFPIRRRPEQHSEGLEIPLTMMATLAGAHRVNHFEEKTVLKGFSTMLIPTKRSLDTVTWHLVYDKDESRISYLETERFAKLDITFQQLEASRHIVGWCPEMLFYAGESDASYDIKNSGLPRPSEPSSILNSASLSAGHKVIGGPVFNMGRKDIRLRRNPYIKKIKWISQRYVTFWDVGEKRGWLVNGASALLHLVRASIAQDQHDSRFSSLCLFNDYEFQEASRAYQPNSALEVLLNPTNFKVKVYPEDDEHIYFKDRVEDFYDVLERMIDYQTKAVGDCGKVCQQPRSFLDGWDFTDIMMERDPVYPRQTILSHEGRSWVDLTRAIHAVTLFGRGFGEVIRPMHTYCPLWATLPHGMSYLVASVADLKTIMEAYGNPYSTPTRLTHEILCCADEALSQCLCQSDEDEHLDITQVLLPSTMYHEFSSKSHMCLKGNGAVVFGHNSNNQWFWGDVGHPSRAPSKDKKSLLRRELNESSSDDSGIGRSVSLSIPGRSENMGQLDPSQSVEGYDDYEEMQETENSRHASEILVLSKSKPLSARDFQVAIVCALSTELMAVRSLFDSTYEKLPIADADPNYYALGCMAGHNIVAVCLPRGTYGTNPAANVTSNMRRSFPALHFCLLVGIGAGVPSRENDIRLGDVVVSTPSGRYSGVLPYDMLKTLECGASQLNGYLCPPPGNLMCAISELESDPTQSPTPLAADLDQIVQLKGQYTYPGATHDRLFMSHYSHASSHNNCDQCNPAYEIQRPPRLSTHPEIHYGLIASGNQVMRSAETRDQLSKEHNVLCFEMEGAGIMNNFPCLVIRGICDYADSHKNKQWQRYAAATAAAYAKLLLSRVRTPEVDSAVEVRGSGSGSPCYPSRKRPPSPEVTFAQDQRPAKRTDRPGHSNLDLILNSE</sequence>
<dbReference type="PANTHER" id="PTHR46082:SF11">
    <property type="entry name" value="AAA+ ATPASE DOMAIN-CONTAINING PROTEIN-RELATED"/>
    <property type="match status" value="1"/>
</dbReference>
<dbReference type="GO" id="GO:0003824">
    <property type="term" value="F:catalytic activity"/>
    <property type="evidence" value="ECO:0007669"/>
    <property type="project" value="InterPro"/>
</dbReference>
<dbReference type="STRING" id="41067.A0A2I2FK64"/>
<feature type="compositionally biased region" description="Basic and acidic residues" evidence="1">
    <location>
        <begin position="1682"/>
        <end position="1691"/>
    </location>
</feature>
<evidence type="ECO:0000313" key="4">
    <source>
        <dbReference type="Proteomes" id="UP000234585"/>
    </source>
</evidence>
<evidence type="ECO:0000256" key="1">
    <source>
        <dbReference type="SAM" id="MobiDB-lite"/>
    </source>
</evidence>
<feature type="domain" description="Nucleoside phosphorylase" evidence="2">
    <location>
        <begin position="1350"/>
        <end position="1633"/>
    </location>
</feature>
<evidence type="ECO:0000313" key="3">
    <source>
        <dbReference type="EMBL" id="PLB41010.1"/>
    </source>
</evidence>
<dbReference type="GeneID" id="36526897"/>
<dbReference type="InterPro" id="IPR035994">
    <property type="entry name" value="Nucleoside_phosphorylase_sf"/>
</dbReference>
<dbReference type="InterPro" id="IPR053137">
    <property type="entry name" value="NLR-like"/>
</dbReference>
<feature type="region of interest" description="Disordered" evidence="1">
    <location>
        <begin position="1649"/>
        <end position="1702"/>
    </location>
</feature>
<organism evidence="3 4">
    <name type="scientific">Aspergillus candidus</name>
    <dbReference type="NCBI Taxonomy" id="41067"/>
    <lineage>
        <taxon>Eukaryota</taxon>
        <taxon>Fungi</taxon>
        <taxon>Dikarya</taxon>
        <taxon>Ascomycota</taxon>
        <taxon>Pezizomycotina</taxon>
        <taxon>Eurotiomycetes</taxon>
        <taxon>Eurotiomycetidae</taxon>
        <taxon>Eurotiales</taxon>
        <taxon>Aspergillaceae</taxon>
        <taxon>Aspergillus</taxon>
        <taxon>Aspergillus subgen. Circumdati</taxon>
    </lineage>
</organism>
<feature type="region of interest" description="Disordered" evidence="1">
    <location>
        <begin position="1259"/>
        <end position="1326"/>
    </location>
</feature>
<feature type="compositionally biased region" description="Basic and acidic residues" evidence="1">
    <location>
        <begin position="1267"/>
        <end position="1280"/>
    </location>
</feature>
<evidence type="ECO:0000259" key="2">
    <source>
        <dbReference type="Pfam" id="PF01048"/>
    </source>
</evidence>
<dbReference type="InterPro" id="IPR000845">
    <property type="entry name" value="Nucleoside_phosphorylase_d"/>
</dbReference>
<keyword evidence="4" id="KW-1185">Reference proteome</keyword>